<evidence type="ECO:0000313" key="7">
    <source>
        <dbReference type="Proteomes" id="UP000046393"/>
    </source>
</evidence>
<protein>
    <recommendedName>
        <fullName evidence="1">non-specific serine/threonine protein kinase</fullName>
        <ecNumber evidence="1">2.7.11.1</ecNumber>
    </recommendedName>
</protein>
<dbReference type="STRING" id="451379.A0A0N5APQ1"/>
<dbReference type="GO" id="GO:0005829">
    <property type="term" value="C:cytosol"/>
    <property type="evidence" value="ECO:0007669"/>
    <property type="project" value="TreeGrafter"/>
</dbReference>
<dbReference type="PRINTS" id="PR00008">
    <property type="entry name" value="DAGPEDOMAIN"/>
</dbReference>
<feature type="compositionally biased region" description="Low complexity" evidence="4">
    <location>
        <begin position="338"/>
        <end position="352"/>
    </location>
</feature>
<dbReference type="PANTHER" id="PTHR22968:SF24">
    <property type="entry name" value="SERINE_THREONINE-PROTEIN KINASE"/>
    <property type="match status" value="1"/>
</dbReference>
<reference evidence="8" key="1">
    <citation type="submission" date="2017-02" db="UniProtKB">
        <authorList>
            <consortium name="WormBaseParasite"/>
        </authorList>
    </citation>
    <scope>IDENTIFICATION</scope>
</reference>
<dbReference type="CDD" id="cd20811">
    <property type="entry name" value="C1_Raf"/>
    <property type="match status" value="1"/>
</dbReference>
<evidence type="ECO:0000259" key="5">
    <source>
        <dbReference type="PROSITE" id="PS50081"/>
    </source>
</evidence>
<dbReference type="InterPro" id="IPR029071">
    <property type="entry name" value="Ubiquitin-like_domsf"/>
</dbReference>
<dbReference type="GO" id="GO:0008270">
    <property type="term" value="F:zinc ion binding"/>
    <property type="evidence" value="ECO:0007669"/>
    <property type="project" value="UniProtKB-KW"/>
</dbReference>
<keyword evidence="3" id="KW-0862">Zinc</keyword>
<dbReference type="GO" id="GO:0035556">
    <property type="term" value="P:intracellular signal transduction"/>
    <property type="evidence" value="ECO:0007669"/>
    <property type="project" value="TreeGrafter"/>
</dbReference>
<evidence type="ECO:0000256" key="2">
    <source>
        <dbReference type="ARBA" id="ARBA00022723"/>
    </source>
</evidence>
<keyword evidence="2" id="KW-0479">Metal-binding</keyword>
<evidence type="ECO:0000256" key="3">
    <source>
        <dbReference type="ARBA" id="ARBA00022833"/>
    </source>
</evidence>
<evidence type="ECO:0000256" key="4">
    <source>
        <dbReference type="SAM" id="MobiDB-lite"/>
    </source>
</evidence>
<dbReference type="InterPro" id="IPR046349">
    <property type="entry name" value="C1-like_sf"/>
</dbReference>
<accession>A0A0N5APQ1</accession>
<dbReference type="WBParaSite" id="SMUV_0000663801-mRNA-1">
    <property type="protein sequence ID" value="SMUV_0000663801-mRNA-1"/>
    <property type="gene ID" value="SMUV_0000663801"/>
</dbReference>
<feature type="region of interest" description="Disordered" evidence="4">
    <location>
        <begin position="1"/>
        <end position="23"/>
    </location>
</feature>
<dbReference type="GO" id="GO:0007200">
    <property type="term" value="P:phospholipase C-activating G protein-coupled receptor signaling pathway"/>
    <property type="evidence" value="ECO:0007669"/>
    <property type="project" value="TreeGrafter"/>
</dbReference>
<dbReference type="PANTHER" id="PTHR22968">
    <property type="entry name" value="PROTEIN KINASE C, MU"/>
    <property type="match status" value="1"/>
</dbReference>
<name>A0A0N5APQ1_9BILA</name>
<dbReference type="SUPFAM" id="SSF57889">
    <property type="entry name" value="Cysteine-rich domain"/>
    <property type="match status" value="1"/>
</dbReference>
<dbReference type="InterPro" id="IPR020454">
    <property type="entry name" value="DAG/PE-bd"/>
</dbReference>
<dbReference type="GO" id="GO:0004674">
    <property type="term" value="F:protein serine/threonine kinase activity"/>
    <property type="evidence" value="ECO:0007669"/>
    <property type="project" value="UniProtKB-KW"/>
</dbReference>
<dbReference type="PROSITE" id="PS00479">
    <property type="entry name" value="ZF_DAG_PE_1"/>
    <property type="match status" value="1"/>
</dbReference>
<dbReference type="Proteomes" id="UP000046393">
    <property type="component" value="Unplaced"/>
</dbReference>
<evidence type="ECO:0000313" key="8">
    <source>
        <dbReference type="WBParaSite" id="SMUV_0000663801-mRNA-1"/>
    </source>
</evidence>
<evidence type="ECO:0000259" key="6">
    <source>
        <dbReference type="PROSITE" id="PS50898"/>
    </source>
</evidence>
<dbReference type="InterPro" id="IPR003116">
    <property type="entry name" value="RBD_dom"/>
</dbReference>
<keyword evidence="7" id="KW-1185">Reference proteome</keyword>
<dbReference type="Pfam" id="PF02196">
    <property type="entry name" value="RBD"/>
    <property type="match status" value="1"/>
</dbReference>
<organism evidence="7 8">
    <name type="scientific">Syphacia muris</name>
    <dbReference type="NCBI Taxonomy" id="451379"/>
    <lineage>
        <taxon>Eukaryota</taxon>
        <taxon>Metazoa</taxon>
        <taxon>Ecdysozoa</taxon>
        <taxon>Nematoda</taxon>
        <taxon>Chromadorea</taxon>
        <taxon>Rhabditida</taxon>
        <taxon>Spirurina</taxon>
        <taxon>Oxyuridomorpha</taxon>
        <taxon>Oxyuroidea</taxon>
        <taxon>Oxyuridae</taxon>
        <taxon>Syphacia</taxon>
    </lineage>
</organism>
<dbReference type="GO" id="GO:0016020">
    <property type="term" value="C:membrane"/>
    <property type="evidence" value="ECO:0007669"/>
    <property type="project" value="UniProtKB-SubCell"/>
</dbReference>
<dbReference type="InterPro" id="IPR002219">
    <property type="entry name" value="PKC_DAG/PE"/>
</dbReference>
<proteinExistence type="predicted"/>
<feature type="domain" description="RBD" evidence="6">
    <location>
        <begin position="57"/>
        <end position="134"/>
    </location>
</feature>
<dbReference type="PROSITE" id="PS50898">
    <property type="entry name" value="RBD"/>
    <property type="match status" value="1"/>
</dbReference>
<feature type="compositionally biased region" description="Polar residues" evidence="4">
    <location>
        <begin position="1"/>
        <end position="17"/>
    </location>
</feature>
<feature type="region of interest" description="Disordered" evidence="4">
    <location>
        <begin position="251"/>
        <end position="272"/>
    </location>
</feature>
<feature type="domain" description="Phorbol-ester/DAG-type" evidence="5">
    <location>
        <begin position="143"/>
        <end position="190"/>
    </location>
</feature>
<dbReference type="SUPFAM" id="SSF54236">
    <property type="entry name" value="Ubiquitin-like"/>
    <property type="match status" value="1"/>
</dbReference>
<dbReference type="PROSITE" id="PS50081">
    <property type="entry name" value="ZF_DAG_PE_2"/>
    <property type="match status" value="1"/>
</dbReference>
<dbReference type="AlphaFoldDB" id="A0A0N5APQ1"/>
<dbReference type="Gene3D" id="3.10.20.90">
    <property type="entry name" value="Phosphatidylinositol 3-kinase Catalytic Subunit, Chain A, domain 1"/>
    <property type="match status" value="1"/>
</dbReference>
<dbReference type="Pfam" id="PF00130">
    <property type="entry name" value="C1_1"/>
    <property type="match status" value="1"/>
</dbReference>
<dbReference type="Gene3D" id="3.30.60.20">
    <property type="match status" value="1"/>
</dbReference>
<dbReference type="EC" id="2.7.11.1" evidence="1"/>
<sequence>MSSSSIGRSAETSSTQHFGFPHSSLVGPSTPVINNEAFEHNTDCSSSCVSPKNFQKELITLHLPFGVHSTLEVKPGVFARDAIIKILMKRDILPQMCKVVSCQDPDSKPIDLNVDLEALSNSLGEKKELWVHSPYLSFVVSLQHDFVRKTFLTWTFCDVCGKQIWLQGFRCELCQFKFHQKCSSKVPNYCDRMQQISNNPEMANKLKAFVDQYGGPNAAVVAEIITQFQSPNAELSSGGEITRQRAVRLPPQRADAAGVPMTESSRDRSTSAPNIYEISKNNDPFLEAVASAAPLTDFACSMSVPNRSCDNRNLKKPCGFPTRDWHIGGLRQSSRLYPTTATNMSSPTSTSSSPPPIAGVLGDPSVGLPPTPPQSAPPQKTYSFSRFRSKSKS</sequence>
<evidence type="ECO:0000256" key="1">
    <source>
        <dbReference type="ARBA" id="ARBA00012513"/>
    </source>
</evidence>
<dbReference type="SMART" id="SM00455">
    <property type="entry name" value="RBD"/>
    <property type="match status" value="1"/>
</dbReference>
<feature type="region of interest" description="Disordered" evidence="4">
    <location>
        <begin position="331"/>
        <end position="393"/>
    </location>
</feature>
<dbReference type="SMART" id="SM00109">
    <property type="entry name" value="C1"/>
    <property type="match status" value="1"/>
</dbReference>
<feature type="compositionally biased region" description="Pro residues" evidence="4">
    <location>
        <begin position="367"/>
        <end position="376"/>
    </location>
</feature>